<dbReference type="SUPFAM" id="SSF51445">
    <property type="entry name" value="(Trans)glycosidases"/>
    <property type="match status" value="1"/>
</dbReference>
<gene>
    <name evidence="3" type="ORF">ACFQY0_21370</name>
</gene>
<dbReference type="Pfam" id="PF01301">
    <property type="entry name" value="Glyco_hydro_35"/>
    <property type="match status" value="1"/>
</dbReference>
<evidence type="ECO:0000259" key="2">
    <source>
        <dbReference type="Pfam" id="PF01301"/>
    </source>
</evidence>
<dbReference type="EC" id="3.2.1.23" evidence="3"/>
<comment type="caution">
    <text evidence="3">The sequence shown here is derived from an EMBL/GenBank/DDBJ whole genome shotgun (WGS) entry which is preliminary data.</text>
</comment>
<evidence type="ECO:0000313" key="4">
    <source>
        <dbReference type="Proteomes" id="UP001596472"/>
    </source>
</evidence>
<dbReference type="Gene3D" id="3.20.20.80">
    <property type="entry name" value="Glycosidases"/>
    <property type="match status" value="1"/>
</dbReference>
<keyword evidence="3" id="KW-0378">Hydrolase</keyword>
<dbReference type="Proteomes" id="UP001596472">
    <property type="component" value="Unassembled WGS sequence"/>
</dbReference>
<dbReference type="GO" id="GO:0004565">
    <property type="term" value="F:beta-galactosidase activity"/>
    <property type="evidence" value="ECO:0007669"/>
    <property type="project" value="UniProtKB-EC"/>
</dbReference>
<dbReference type="RefSeq" id="WP_379717126.1">
    <property type="nucleotide sequence ID" value="NZ_JBHTBS010000091.1"/>
</dbReference>
<protein>
    <submittedName>
        <fullName evidence="3">Beta-galactosidase</fullName>
        <ecNumber evidence="3">3.2.1.23</ecNumber>
    </submittedName>
</protein>
<feature type="domain" description="Glycoside hydrolase 35 catalytic" evidence="2">
    <location>
        <begin position="3"/>
        <end position="76"/>
    </location>
</feature>
<keyword evidence="3" id="KW-0326">Glycosidase</keyword>
<accession>A0ABW2LEJ9</accession>
<dbReference type="InterPro" id="IPR017853">
    <property type="entry name" value="GH"/>
</dbReference>
<dbReference type="PANTHER" id="PTHR23421">
    <property type="entry name" value="BETA-GALACTOSIDASE RELATED"/>
    <property type="match status" value="1"/>
</dbReference>
<dbReference type="InterPro" id="IPR001944">
    <property type="entry name" value="Glycoside_Hdrlase_35"/>
</dbReference>
<proteinExistence type="inferred from homology"/>
<dbReference type="EMBL" id="JBHTBS010000091">
    <property type="protein sequence ID" value="MFC7339748.1"/>
    <property type="molecule type" value="Genomic_DNA"/>
</dbReference>
<sequence length="82" mass="9530">QGSLPDITTTLNFGSKGENAFQQLKKMMPNSPKMVAEFWIGWFDYWTGEHHTRDASDAARVFKELMEKKSSVNFYMSKTYLK</sequence>
<reference evidence="4" key="1">
    <citation type="journal article" date="2019" name="Int. J. Syst. Evol. Microbiol.">
        <title>The Global Catalogue of Microorganisms (GCM) 10K type strain sequencing project: providing services to taxonomists for standard genome sequencing and annotation.</title>
        <authorList>
            <consortium name="The Broad Institute Genomics Platform"/>
            <consortium name="The Broad Institute Genome Sequencing Center for Infectious Disease"/>
            <person name="Wu L."/>
            <person name="Ma J."/>
        </authorList>
    </citation>
    <scope>NUCLEOTIDE SEQUENCE [LARGE SCALE GENOMIC DNA]</scope>
    <source>
        <strain evidence="4">CGMCC 4.1467</strain>
    </source>
</reference>
<name>A0ABW2LEJ9_9BACT</name>
<organism evidence="3 4">
    <name type="scientific">Haloferula chungangensis</name>
    <dbReference type="NCBI Taxonomy" id="1048331"/>
    <lineage>
        <taxon>Bacteria</taxon>
        <taxon>Pseudomonadati</taxon>
        <taxon>Verrucomicrobiota</taxon>
        <taxon>Verrucomicrobiia</taxon>
        <taxon>Verrucomicrobiales</taxon>
        <taxon>Verrucomicrobiaceae</taxon>
        <taxon>Haloferula</taxon>
    </lineage>
</organism>
<comment type="similarity">
    <text evidence="1">Belongs to the glycosyl hydrolase 35 family.</text>
</comment>
<feature type="non-terminal residue" evidence="3">
    <location>
        <position position="1"/>
    </location>
</feature>
<evidence type="ECO:0000313" key="3">
    <source>
        <dbReference type="EMBL" id="MFC7339748.1"/>
    </source>
</evidence>
<dbReference type="InterPro" id="IPR031330">
    <property type="entry name" value="Gly_Hdrlase_35_cat"/>
</dbReference>
<evidence type="ECO:0000256" key="1">
    <source>
        <dbReference type="ARBA" id="ARBA00009809"/>
    </source>
</evidence>
<keyword evidence="4" id="KW-1185">Reference proteome</keyword>